<dbReference type="AlphaFoldDB" id="A0A835Y7E8"/>
<sequence length="323" mass="32970">MEADGALVDIHLEGHRAAFNAAFQSIGMDCVSWSGPVYNDLLGASDGTGEGLVAAYYQTVGWPVMLSTSDRPGFVRRVHAIKQEKLGALLRGDRVPLREDVKQVVADAVADGACVALLAGTQCTHAEELAASCVRQLGGGEGGLGGAVRVFTFALAPPEEQEPGEDPPTPMLSQMLSAAAGDAKQRAAMQLVCSWKSIGDGPQEGAGVGSKAAGLAVDPSLLAAGGSQQRISPEFLSALLATTGVPAARSLVVAASNPMLQAAATLGAYTVVVPRKFAGQGTFPAARTKFDGYGAGLCTWARLRQLLASAGAAGAAGNGKRLR</sequence>
<dbReference type="InterPro" id="IPR023214">
    <property type="entry name" value="HAD_sf"/>
</dbReference>
<dbReference type="Gene3D" id="3.40.50.1000">
    <property type="entry name" value="HAD superfamily/HAD-like"/>
    <property type="match status" value="1"/>
</dbReference>
<dbReference type="PANTHER" id="PTHR42896:SF2">
    <property type="entry name" value="CBBY-LIKE PROTEIN"/>
    <property type="match status" value="1"/>
</dbReference>
<evidence type="ECO:0000313" key="2">
    <source>
        <dbReference type="Proteomes" id="UP000612055"/>
    </source>
</evidence>
<proteinExistence type="predicted"/>
<dbReference type="Gene3D" id="1.10.150.240">
    <property type="entry name" value="Putative phosphatase, domain 2"/>
    <property type="match status" value="1"/>
</dbReference>
<dbReference type="GO" id="GO:0016787">
    <property type="term" value="F:hydrolase activity"/>
    <property type="evidence" value="ECO:0007669"/>
    <property type="project" value="InterPro"/>
</dbReference>
<dbReference type="Proteomes" id="UP000612055">
    <property type="component" value="Unassembled WGS sequence"/>
</dbReference>
<accession>A0A835Y7E8</accession>
<gene>
    <name evidence="1" type="ORF">HYH03_004586</name>
</gene>
<dbReference type="OrthoDB" id="545219at2759"/>
<organism evidence="1 2">
    <name type="scientific">Edaphochlamys debaryana</name>
    <dbReference type="NCBI Taxonomy" id="47281"/>
    <lineage>
        <taxon>Eukaryota</taxon>
        <taxon>Viridiplantae</taxon>
        <taxon>Chlorophyta</taxon>
        <taxon>core chlorophytes</taxon>
        <taxon>Chlorophyceae</taxon>
        <taxon>CS clade</taxon>
        <taxon>Chlamydomonadales</taxon>
        <taxon>Chlamydomonadales incertae sedis</taxon>
        <taxon>Edaphochlamys</taxon>
    </lineage>
</organism>
<dbReference type="PANTHER" id="PTHR42896">
    <property type="entry name" value="XYLULOSE-1,5-BISPHOSPHATE (XUBP) PHOSPHATASE"/>
    <property type="match status" value="1"/>
</dbReference>
<protein>
    <submittedName>
        <fullName evidence="1">Uncharacterized protein</fullName>
    </submittedName>
</protein>
<reference evidence="1" key="1">
    <citation type="journal article" date="2020" name="bioRxiv">
        <title>Comparative genomics of Chlamydomonas.</title>
        <authorList>
            <person name="Craig R.J."/>
            <person name="Hasan A.R."/>
            <person name="Ness R.W."/>
            <person name="Keightley P.D."/>
        </authorList>
    </citation>
    <scope>NUCLEOTIDE SEQUENCE</scope>
    <source>
        <strain evidence="1">CCAP 11/70</strain>
    </source>
</reference>
<keyword evidence="2" id="KW-1185">Reference proteome</keyword>
<dbReference type="EMBL" id="JAEHOE010000014">
    <property type="protein sequence ID" value="KAG2497431.1"/>
    <property type="molecule type" value="Genomic_DNA"/>
</dbReference>
<evidence type="ECO:0000313" key="1">
    <source>
        <dbReference type="EMBL" id="KAG2497431.1"/>
    </source>
</evidence>
<name>A0A835Y7E8_9CHLO</name>
<dbReference type="InterPro" id="IPR023198">
    <property type="entry name" value="PGP-like_dom2"/>
</dbReference>
<dbReference type="InterPro" id="IPR044999">
    <property type="entry name" value="CbbY-like"/>
</dbReference>
<comment type="caution">
    <text evidence="1">The sequence shown here is derived from an EMBL/GenBank/DDBJ whole genome shotgun (WGS) entry which is preliminary data.</text>
</comment>